<dbReference type="AlphaFoldDB" id="Q2SPI8"/>
<reference evidence="1 2" key="1">
    <citation type="journal article" date="2005" name="Nucleic Acids Res.">
        <title>Genomic blueprint of Hahella chejuensis, a marine microbe producing an algicidal agent.</title>
        <authorList>
            <person name="Jeong H."/>
            <person name="Yim J.H."/>
            <person name="Lee C."/>
            <person name="Choi S.-H."/>
            <person name="Park Y.K."/>
            <person name="Yoon S.H."/>
            <person name="Hur C.-G."/>
            <person name="Kang H.-Y."/>
            <person name="Kim D."/>
            <person name="Lee H.H."/>
            <person name="Park K.H."/>
            <person name="Park S.-H."/>
            <person name="Park H.-S."/>
            <person name="Lee H.K."/>
            <person name="Oh T.K."/>
            <person name="Kim J.F."/>
        </authorList>
    </citation>
    <scope>NUCLEOTIDE SEQUENCE [LARGE SCALE GENOMIC DNA]</scope>
    <source>
        <strain evidence="1 2">KCTC 2396</strain>
    </source>
</reference>
<dbReference type="KEGG" id="hch:HCH_00530"/>
<sequence>MGLLIIISGQYNNHPGVAVRVGGDFSATMQTL</sequence>
<dbReference type="EMBL" id="CP000155">
    <property type="protein sequence ID" value="ABC27436.1"/>
    <property type="molecule type" value="Genomic_DNA"/>
</dbReference>
<evidence type="ECO:0000313" key="2">
    <source>
        <dbReference type="Proteomes" id="UP000000238"/>
    </source>
</evidence>
<dbReference type="Proteomes" id="UP000000238">
    <property type="component" value="Chromosome"/>
</dbReference>
<gene>
    <name evidence="1" type="ordered locus">HCH_00530</name>
</gene>
<proteinExistence type="predicted"/>
<accession>Q2SPI8</accession>
<keyword evidence="2" id="KW-1185">Reference proteome</keyword>
<evidence type="ECO:0000313" key="1">
    <source>
        <dbReference type="EMBL" id="ABC27436.1"/>
    </source>
</evidence>
<organism evidence="1 2">
    <name type="scientific">Hahella chejuensis (strain KCTC 2396)</name>
    <dbReference type="NCBI Taxonomy" id="349521"/>
    <lineage>
        <taxon>Bacteria</taxon>
        <taxon>Pseudomonadati</taxon>
        <taxon>Pseudomonadota</taxon>
        <taxon>Gammaproteobacteria</taxon>
        <taxon>Oceanospirillales</taxon>
        <taxon>Hahellaceae</taxon>
        <taxon>Hahella</taxon>
    </lineage>
</organism>
<dbReference type="HOGENOM" id="CLU_3389694_0_0_6"/>
<protein>
    <submittedName>
        <fullName evidence="1">Uncharacterized protein</fullName>
    </submittedName>
</protein>
<name>Q2SPI8_HAHCH</name>